<dbReference type="KEGG" id="nte:NEUTE1DRAFT111379"/>
<dbReference type="RefSeq" id="XP_009852539.1">
    <property type="nucleotide sequence ID" value="XM_009854237.1"/>
</dbReference>
<name>F8MNT8_NEUT8</name>
<organism evidence="2 3">
    <name type="scientific">Neurospora tetrasperma (strain FGSC 2508 / ATCC MYA-4615 / P0657)</name>
    <dbReference type="NCBI Taxonomy" id="510951"/>
    <lineage>
        <taxon>Eukaryota</taxon>
        <taxon>Fungi</taxon>
        <taxon>Dikarya</taxon>
        <taxon>Ascomycota</taxon>
        <taxon>Pezizomycotina</taxon>
        <taxon>Sordariomycetes</taxon>
        <taxon>Sordariomycetidae</taxon>
        <taxon>Sordariales</taxon>
        <taxon>Sordariaceae</taxon>
        <taxon>Neurospora</taxon>
    </lineage>
</organism>
<keyword evidence="3" id="KW-1185">Reference proteome</keyword>
<feature type="compositionally biased region" description="Basic and acidic residues" evidence="1">
    <location>
        <begin position="53"/>
        <end position="70"/>
    </location>
</feature>
<feature type="region of interest" description="Disordered" evidence="1">
    <location>
        <begin position="1"/>
        <end position="72"/>
    </location>
</feature>
<dbReference type="Proteomes" id="UP000008065">
    <property type="component" value="Unassembled WGS sequence"/>
</dbReference>
<reference evidence="3" key="1">
    <citation type="journal article" date="2011" name="Genetics">
        <title>Massive changes in genome architecture accompany the transition to self-fertility in the filamentous fungus Neurospora tetrasperma.</title>
        <authorList>
            <person name="Ellison C.E."/>
            <person name="Stajich J.E."/>
            <person name="Jacobson D.J."/>
            <person name="Natvig D.O."/>
            <person name="Lapidus A."/>
            <person name="Foster B."/>
            <person name="Aerts A."/>
            <person name="Riley R."/>
            <person name="Lindquist E.A."/>
            <person name="Grigoriev I.V."/>
            <person name="Taylor J.W."/>
        </authorList>
    </citation>
    <scope>NUCLEOTIDE SEQUENCE [LARGE SCALE GENOMIC DNA]</scope>
    <source>
        <strain evidence="3">FGSC 2508 / P0657</strain>
    </source>
</reference>
<evidence type="ECO:0000313" key="3">
    <source>
        <dbReference type="Proteomes" id="UP000008065"/>
    </source>
</evidence>
<accession>F8MNT8</accession>
<sequence length="133" mass="15015">MNSIFGPAKACHANGASSSSPKSTKPDDESSSDDDCFNTAIQDRLRQNPVQEIPKEEKVEDKEQKSRRGQETATMLLSLSSQLFRYRRSNTVLHDLVQAKADRIIPKNYNQAVKLANYKAYWLPAMEKQVKAL</sequence>
<proteinExistence type="predicted"/>
<evidence type="ECO:0000313" key="2">
    <source>
        <dbReference type="EMBL" id="EGO57003.1"/>
    </source>
</evidence>
<evidence type="ECO:0000256" key="1">
    <source>
        <dbReference type="SAM" id="MobiDB-lite"/>
    </source>
</evidence>
<dbReference type="EMBL" id="GL891305">
    <property type="protein sequence ID" value="EGO57003.1"/>
    <property type="molecule type" value="Genomic_DNA"/>
</dbReference>
<protein>
    <submittedName>
        <fullName evidence="2">Uncharacterized protein</fullName>
    </submittedName>
</protein>
<dbReference type="GeneID" id="20822568"/>
<gene>
    <name evidence="2" type="ORF">NEUTE1DRAFT_111379</name>
</gene>
<dbReference type="HOGENOM" id="CLU_1907249_0_0_1"/>
<dbReference type="VEuPathDB" id="FungiDB:NEUTE1DRAFT_111379"/>
<dbReference type="AlphaFoldDB" id="F8MNT8"/>